<evidence type="ECO:0000256" key="9">
    <source>
        <dbReference type="PROSITE-ProRule" id="PRU00277"/>
    </source>
</evidence>
<dbReference type="PANTHER" id="PTHR47861">
    <property type="entry name" value="FKBP-TYPE PEPTIDYL-PROLYL CIS-TRANS ISOMERASE SLYD"/>
    <property type="match status" value="1"/>
</dbReference>
<evidence type="ECO:0000313" key="14">
    <source>
        <dbReference type="Proteomes" id="UP000055590"/>
    </source>
</evidence>
<dbReference type="Proteomes" id="UP000055590">
    <property type="component" value="Chromosome"/>
</dbReference>
<feature type="compositionally biased region" description="Acidic residues" evidence="11">
    <location>
        <begin position="156"/>
        <end position="171"/>
    </location>
</feature>
<evidence type="ECO:0000256" key="11">
    <source>
        <dbReference type="SAM" id="MobiDB-lite"/>
    </source>
</evidence>
<comment type="function">
    <text evidence="8">Also involved in hydrogenase metallocenter assembly, probably by participating in the nickel insertion step. This function in hydrogenase biosynthesis requires chaperone activity and the presence of the metal-binding domain, but not PPIase activity.</text>
</comment>
<reference evidence="13 14" key="1">
    <citation type="submission" date="2015-08" db="EMBL/GenBank/DDBJ databases">
        <authorList>
            <person name="Babu N.S."/>
            <person name="Beckwith C.J."/>
            <person name="Beseler K.G."/>
            <person name="Brison A."/>
            <person name="Carone J.V."/>
            <person name="Caskin T.P."/>
            <person name="Diamond M."/>
            <person name="Durham M.E."/>
            <person name="Foxe J.M."/>
            <person name="Go M."/>
            <person name="Henderson B.A."/>
            <person name="Jones I.B."/>
            <person name="McGettigan J.A."/>
            <person name="Micheletti S.J."/>
            <person name="Nasrallah M.E."/>
            <person name="Ortiz D."/>
            <person name="Piller C.R."/>
            <person name="Privatt S.R."/>
            <person name="Schneider S.L."/>
            <person name="Sharp S."/>
            <person name="Smith T.C."/>
            <person name="Stanton J.D."/>
            <person name="Ullery H.E."/>
            <person name="Wilson R.J."/>
            <person name="Serrano M.G."/>
            <person name="Buck G."/>
            <person name="Lee V."/>
            <person name="Wang Y."/>
            <person name="Carvalho R."/>
            <person name="Voegtly L."/>
            <person name="Shi R."/>
            <person name="Duckworth R."/>
            <person name="Johnson A."/>
            <person name="Loviza R."/>
            <person name="Walstead R."/>
            <person name="Shah Z."/>
            <person name="Kiflezghi M."/>
            <person name="Wade K."/>
            <person name="Ball S.L."/>
            <person name="Bradley K.W."/>
            <person name="Asai D.J."/>
            <person name="Bowman C.A."/>
            <person name="Russell D.A."/>
            <person name="Pope W.H."/>
            <person name="Jacobs-Sera D."/>
            <person name="Hendrix R.W."/>
            <person name="Hatfull G.F."/>
        </authorList>
    </citation>
    <scope>NUCLEOTIDE SEQUENCE [LARGE SCALE GENOMIC DNA]</scope>
    <source>
        <strain evidence="13 14">DSM 27710</strain>
    </source>
</reference>
<dbReference type="GO" id="GO:0005737">
    <property type="term" value="C:cytoplasm"/>
    <property type="evidence" value="ECO:0007669"/>
    <property type="project" value="UniProtKB-SubCell"/>
</dbReference>
<dbReference type="InterPro" id="IPR001179">
    <property type="entry name" value="PPIase_FKBP_dom"/>
</dbReference>
<comment type="subcellular location">
    <subcellularLocation>
        <location evidence="2">Cytoplasm</location>
    </subcellularLocation>
</comment>
<dbReference type="EC" id="5.2.1.8" evidence="10"/>
<evidence type="ECO:0000256" key="10">
    <source>
        <dbReference type="RuleBase" id="RU003915"/>
    </source>
</evidence>
<dbReference type="PATRIC" id="fig|1391653.3.peg.3482"/>
<evidence type="ECO:0000256" key="2">
    <source>
        <dbReference type="ARBA" id="ARBA00004496"/>
    </source>
</evidence>
<dbReference type="InterPro" id="IPR046357">
    <property type="entry name" value="PPIase_dom_sf"/>
</dbReference>
<dbReference type="GO" id="GO:0042026">
    <property type="term" value="P:protein refolding"/>
    <property type="evidence" value="ECO:0007669"/>
    <property type="project" value="UniProtKB-ARBA"/>
</dbReference>
<evidence type="ECO:0000256" key="8">
    <source>
        <dbReference type="ARBA" id="ARBA00037071"/>
    </source>
</evidence>
<evidence type="ECO:0000256" key="3">
    <source>
        <dbReference type="ARBA" id="ARBA00006577"/>
    </source>
</evidence>
<dbReference type="AlphaFoldDB" id="A0A0K1PHF9"/>
<dbReference type="SUPFAM" id="SSF54534">
    <property type="entry name" value="FKBP-like"/>
    <property type="match status" value="1"/>
</dbReference>
<dbReference type="Gene3D" id="3.10.50.40">
    <property type="match status" value="1"/>
</dbReference>
<keyword evidence="7 9" id="KW-0413">Isomerase</keyword>
<evidence type="ECO:0000313" key="13">
    <source>
        <dbReference type="EMBL" id="AKU92947.1"/>
    </source>
</evidence>
<keyword evidence="14" id="KW-1185">Reference proteome</keyword>
<name>A0A0K1PHF9_9BACT</name>
<dbReference type="OrthoDB" id="9808891at2"/>
<dbReference type="RefSeq" id="WP_050727036.1">
    <property type="nucleotide sequence ID" value="NZ_CP012332.1"/>
</dbReference>
<sequence>MKATNGVVVSLQYTLMNAKGEELETSVGSEPLAYLHGEGEIVPGLERELEGKEIGFKSRVMVPAADAYGERDEDAVFEAPKDELPEGIEAGEEIFGEDEDGEPMSFTVVKLTENGAILDTNHPFAGMDLTFDVEIVGLRPATEEELEHGHAHDAEGCDDLEDEEGEEEEQA</sequence>
<keyword evidence="6" id="KW-0143">Chaperone</keyword>
<dbReference type="STRING" id="1391653.AKJ08_3334"/>
<dbReference type="EMBL" id="CP012332">
    <property type="protein sequence ID" value="AKU92947.1"/>
    <property type="molecule type" value="Genomic_DNA"/>
</dbReference>
<proteinExistence type="inferred from homology"/>
<dbReference type="PANTHER" id="PTHR47861:SF3">
    <property type="entry name" value="FKBP-TYPE PEPTIDYL-PROLYL CIS-TRANS ISOMERASE SLYD"/>
    <property type="match status" value="1"/>
</dbReference>
<keyword evidence="5 9" id="KW-0697">Rotamase</keyword>
<comment type="catalytic activity">
    <reaction evidence="1 9 10">
        <text>[protein]-peptidylproline (omega=180) = [protein]-peptidylproline (omega=0)</text>
        <dbReference type="Rhea" id="RHEA:16237"/>
        <dbReference type="Rhea" id="RHEA-COMP:10747"/>
        <dbReference type="Rhea" id="RHEA-COMP:10748"/>
        <dbReference type="ChEBI" id="CHEBI:83833"/>
        <dbReference type="ChEBI" id="CHEBI:83834"/>
        <dbReference type="EC" id="5.2.1.8"/>
    </reaction>
</comment>
<accession>A0A0K1PHF9</accession>
<dbReference type="GO" id="GO:0003755">
    <property type="term" value="F:peptidyl-prolyl cis-trans isomerase activity"/>
    <property type="evidence" value="ECO:0007669"/>
    <property type="project" value="UniProtKB-UniRule"/>
</dbReference>
<organism evidence="13 14">
    <name type="scientific">Vulgatibacter incomptus</name>
    <dbReference type="NCBI Taxonomy" id="1391653"/>
    <lineage>
        <taxon>Bacteria</taxon>
        <taxon>Pseudomonadati</taxon>
        <taxon>Myxococcota</taxon>
        <taxon>Myxococcia</taxon>
        <taxon>Myxococcales</taxon>
        <taxon>Cystobacterineae</taxon>
        <taxon>Vulgatibacteraceae</taxon>
        <taxon>Vulgatibacter</taxon>
    </lineage>
</organism>
<dbReference type="Pfam" id="PF00254">
    <property type="entry name" value="FKBP_C"/>
    <property type="match status" value="1"/>
</dbReference>
<comment type="similarity">
    <text evidence="3 10">Belongs to the FKBP-type PPIase family.</text>
</comment>
<dbReference type="KEGG" id="vin:AKJ08_3334"/>
<feature type="region of interest" description="Disordered" evidence="11">
    <location>
        <begin position="141"/>
        <end position="171"/>
    </location>
</feature>
<evidence type="ECO:0000256" key="5">
    <source>
        <dbReference type="ARBA" id="ARBA00023110"/>
    </source>
</evidence>
<dbReference type="PROSITE" id="PS50059">
    <property type="entry name" value="FKBP_PPIASE"/>
    <property type="match status" value="1"/>
</dbReference>
<evidence type="ECO:0000256" key="4">
    <source>
        <dbReference type="ARBA" id="ARBA00022490"/>
    </source>
</evidence>
<gene>
    <name evidence="13" type="ORF">AKJ08_3334</name>
</gene>
<keyword evidence="4" id="KW-0963">Cytoplasm</keyword>
<evidence type="ECO:0000259" key="12">
    <source>
        <dbReference type="PROSITE" id="PS50059"/>
    </source>
</evidence>
<evidence type="ECO:0000256" key="7">
    <source>
        <dbReference type="ARBA" id="ARBA00023235"/>
    </source>
</evidence>
<evidence type="ECO:0000256" key="1">
    <source>
        <dbReference type="ARBA" id="ARBA00000971"/>
    </source>
</evidence>
<evidence type="ECO:0000256" key="6">
    <source>
        <dbReference type="ARBA" id="ARBA00023186"/>
    </source>
</evidence>
<feature type="domain" description="PPIase FKBP-type" evidence="12">
    <location>
        <begin position="6"/>
        <end position="82"/>
    </location>
</feature>
<protein>
    <recommendedName>
        <fullName evidence="10">Peptidyl-prolyl cis-trans isomerase</fullName>
        <ecNumber evidence="10">5.2.1.8</ecNumber>
    </recommendedName>
</protein>